<dbReference type="Pfam" id="PF11730">
    <property type="entry name" value="DUF3297"/>
    <property type="match status" value="1"/>
</dbReference>
<evidence type="ECO:0000313" key="3">
    <source>
        <dbReference type="Proteomes" id="UP000078263"/>
    </source>
</evidence>
<evidence type="ECO:0008006" key="4">
    <source>
        <dbReference type="Google" id="ProtNLM"/>
    </source>
</evidence>
<feature type="compositionally biased region" description="Low complexity" evidence="1">
    <location>
        <begin position="9"/>
        <end position="27"/>
    </location>
</feature>
<reference evidence="2 3" key="1">
    <citation type="submission" date="2016-05" db="EMBL/GenBank/DDBJ databases">
        <title>Compelete Genome Sequence of Bacteriochlorophyll-Synthesizing Bacterium Porphyrobacter neustonensis DSM 9434.</title>
        <authorList>
            <person name="Shi X.-L."/>
            <person name="Wu Y.-H."/>
            <person name="Cheng H."/>
            <person name="Xu L."/>
            <person name="Zhang X.-Q."/>
            <person name="Wang C.-S."/>
            <person name="Xu X.-W."/>
        </authorList>
    </citation>
    <scope>NUCLEOTIDE SEQUENCE [LARGE SCALE GENOMIC DNA]</scope>
    <source>
        <strain evidence="2 3">DSM 9434</strain>
    </source>
</reference>
<dbReference type="STRING" id="1112.A9D12_01895"/>
<dbReference type="AlphaFoldDB" id="A0A192D197"/>
<dbReference type="KEGG" id="pns:A9D12_01895"/>
<accession>A0A192D197</accession>
<proteinExistence type="predicted"/>
<protein>
    <recommendedName>
        <fullName evidence="4">Glutathione peroxidase</fullName>
    </recommendedName>
</protein>
<dbReference type="Proteomes" id="UP000078263">
    <property type="component" value="Chromosome"/>
</dbReference>
<sequence>MTEETPEIAPDAAPETGATPAAGNAADVPPDHLSVNPKSPFFDGEKLQRGVGIRFRDRVRTDVEEYSISEGWVRVQAGKAVDRKGQPLTLKLTGTVEAWYEDLGDDAPIARKG</sequence>
<organism evidence="2 3">
    <name type="scientific">Erythrobacter neustonensis</name>
    <dbReference type="NCBI Taxonomy" id="1112"/>
    <lineage>
        <taxon>Bacteria</taxon>
        <taxon>Pseudomonadati</taxon>
        <taxon>Pseudomonadota</taxon>
        <taxon>Alphaproteobacteria</taxon>
        <taxon>Sphingomonadales</taxon>
        <taxon>Erythrobacteraceae</taxon>
        <taxon>Erythrobacter/Porphyrobacter group</taxon>
        <taxon>Erythrobacter</taxon>
    </lineage>
</organism>
<evidence type="ECO:0000256" key="1">
    <source>
        <dbReference type="SAM" id="MobiDB-lite"/>
    </source>
</evidence>
<dbReference type="RefSeq" id="WP_068349277.1">
    <property type="nucleotide sequence ID" value="NZ_CP016033.1"/>
</dbReference>
<dbReference type="InterPro" id="IPR021724">
    <property type="entry name" value="DUF3297"/>
</dbReference>
<evidence type="ECO:0000313" key="2">
    <source>
        <dbReference type="EMBL" id="ANK11900.1"/>
    </source>
</evidence>
<gene>
    <name evidence="2" type="ORF">A9D12_01895</name>
</gene>
<feature type="region of interest" description="Disordered" evidence="1">
    <location>
        <begin position="1"/>
        <end position="41"/>
    </location>
</feature>
<dbReference type="OrthoDB" id="8756821at2"/>
<name>A0A192D197_9SPHN</name>
<keyword evidence="3" id="KW-1185">Reference proteome</keyword>
<dbReference type="EMBL" id="CP016033">
    <property type="protein sequence ID" value="ANK11900.1"/>
    <property type="molecule type" value="Genomic_DNA"/>
</dbReference>